<dbReference type="EMBL" id="JARXVQ010000001">
    <property type="protein sequence ID" value="MDH6182128.1"/>
    <property type="molecule type" value="Genomic_DNA"/>
</dbReference>
<evidence type="ECO:0000313" key="4">
    <source>
        <dbReference type="Proteomes" id="UP001160142"/>
    </source>
</evidence>
<keyword evidence="1" id="KW-0862">Zinc</keyword>
<dbReference type="InterPro" id="IPR003737">
    <property type="entry name" value="GlcNAc_PI_deacetylase-related"/>
</dbReference>
<dbReference type="Gene3D" id="3.40.50.10320">
    <property type="entry name" value="LmbE-like"/>
    <property type="match status" value="1"/>
</dbReference>
<dbReference type="PANTHER" id="PTHR12993:SF29">
    <property type="entry name" value="BLR3841 PROTEIN"/>
    <property type="match status" value="1"/>
</dbReference>
<dbReference type="Pfam" id="PF02585">
    <property type="entry name" value="PIG-L"/>
    <property type="match status" value="1"/>
</dbReference>
<evidence type="ECO:0000256" key="2">
    <source>
        <dbReference type="SAM" id="MobiDB-lite"/>
    </source>
</evidence>
<reference evidence="3 4" key="1">
    <citation type="submission" date="2023-04" db="EMBL/GenBank/DDBJ databases">
        <title>Genome Encyclopedia of Bacteria and Archaea VI: Functional Genomics of Type Strains.</title>
        <authorList>
            <person name="Whitman W."/>
        </authorList>
    </citation>
    <scope>NUCLEOTIDE SEQUENCE [LARGE SCALE GENOMIC DNA]</scope>
    <source>
        <strain evidence="3 4">SG_E_30_P1</strain>
    </source>
</reference>
<dbReference type="Proteomes" id="UP001160142">
    <property type="component" value="Unassembled WGS sequence"/>
</dbReference>
<dbReference type="PANTHER" id="PTHR12993">
    <property type="entry name" value="N-ACETYLGLUCOSAMINYL-PHOSPHATIDYLINOSITOL DE-N-ACETYLASE-RELATED"/>
    <property type="match status" value="1"/>
</dbReference>
<evidence type="ECO:0000256" key="1">
    <source>
        <dbReference type="ARBA" id="ARBA00022833"/>
    </source>
</evidence>
<sequence length="238" mass="25662">MVSFDHRDPGTSEEEWTSSQHWASVPWADARDIDHVIVLAAHPDDETLGAGALTSRLHRAGTRVTVVLATRGEAAERGGDAIVRTAEFYEAASILAPGCDIVDLGLPDGRLGEHELDLEAALIGLARADLIVAPWRGDGHSDHTACGAVAALAAASSAAILLEYPVWMWHWASPDDADVPWDDLIRVPVSPIDRAAKRAALASYPSQTDAGDGVEPILHRGMLSHFEREWETFVRSPE</sequence>
<feature type="region of interest" description="Disordered" evidence="2">
    <location>
        <begin position="1"/>
        <end position="20"/>
    </location>
</feature>
<accession>A0ABT6KQ88</accession>
<comment type="caution">
    <text evidence="3">The sequence shown here is derived from an EMBL/GenBank/DDBJ whole genome shotgun (WGS) entry which is preliminary data.</text>
</comment>
<dbReference type="InterPro" id="IPR024078">
    <property type="entry name" value="LmbE-like_dom_sf"/>
</dbReference>
<dbReference type="SUPFAM" id="SSF102588">
    <property type="entry name" value="LmbE-like"/>
    <property type="match status" value="1"/>
</dbReference>
<evidence type="ECO:0000313" key="3">
    <source>
        <dbReference type="EMBL" id="MDH6182128.1"/>
    </source>
</evidence>
<organism evidence="3 4">
    <name type="scientific">Antiquaquibacter oligotrophicus</name>
    <dbReference type="NCBI Taxonomy" id="2880260"/>
    <lineage>
        <taxon>Bacteria</taxon>
        <taxon>Bacillati</taxon>
        <taxon>Actinomycetota</taxon>
        <taxon>Actinomycetes</taxon>
        <taxon>Micrococcales</taxon>
        <taxon>Microbacteriaceae</taxon>
        <taxon>Antiquaquibacter</taxon>
    </lineage>
</organism>
<name>A0ABT6KQ88_9MICO</name>
<keyword evidence="4" id="KW-1185">Reference proteome</keyword>
<feature type="compositionally biased region" description="Basic and acidic residues" evidence="2">
    <location>
        <begin position="1"/>
        <end position="10"/>
    </location>
</feature>
<protein>
    <submittedName>
        <fullName evidence="3">LmbE family N-acetylglucosaminyl deacetylase</fullName>
    </submittedName>
</protein>
<gene>
    <name evidence="3" type="ORF">M2152_002310</name>
</gene>
<proteinExistence type="predicted"/>